<dbReference type="InterPro" id="IPR036390">
    <property type="entry name" value="WH_DNA-bd_sf"/>
</dbReference>
<name>A0A1G8A3Y9_9ACTN</name>
<proteinExistence type="predicted"/>
<organism evidence="1 2">
    <name type="scientific">Sinosporangium album</name>
    <dbReference type="NCBI Taxonomy" id="504805"/>
    <lineage>
        <taxon>Bacteria</taxon>
        <taxon>Bacillati</taxon>
        <taxon>Actinomycetota</taxon>
        <taxon>Actinomycetes</taxon>
        <taxon>Streptosporangiales</taxon>
        <taxon>Streptosporangiaceae</taxon>
        <taxon>Sinosporangium</taxon>
    </lineage>
</organism>
<dbReference type="Proteomes" id="UP000198923">
    <property type="component" value="Unassembled WGS sequence"/>
</dbReference>
<dbReference type="SUPFAM" id="SSF46785">
    <property type="entry name" value="Winged helix' DNA-binding domain"/>
    <property type="match status" value="1"/>
</dbReference>
<keyword evidence="2" id="KW-1185">Reference proteome</keyword>
<accession>A0A1G8A3Y9</accession>
<dbReference type="Gene3D" id="1.10.10.10">
    <property type="entry name" value="Winged helix-like DNA-binding domain superfamily/Winged helix DNA-binding domain"/>
    <property type="match status" value="1"/>
</dbReference>
<evidence type="ECO:0000313" key="1">
    <source>
        <dbReference type="EMBL" id="SDH15638.1"/>
    </source>
</evidence>
<dbReference type="EMBL" id="FNCN01000012">
    <property type="protein sequence ID" value="SDH15638.1"/>
    <property type="molecule type" value="Genomic_DNA"/>
</dbReference>
<protein>
    <submittedName>
        <fullName evidence="1">Regulatory protein, gntR family</fullName>
    </submittedName>
</protein>
<dbReference type="STRING" id="504805.SAMN05421505_1125"/>
<gene>
    <name evidence="1" type="ORF">SAMN05421505_1125</name>
</gene>
<sequence length="89" mass="9688">MARDTVRRAIGHLAELGLVRTVPGKGTYVRATTRTQVTPEPGMRIITRPATKGEQDELELDAGAWVLVIERPNGELDVLPGDGAEIRVE</sequence>
<reference evidence="1 2" key="1">
    <citation type="submission" date="2016-10" db="EMBL/GenBank/DDBJ databases">
        <authorList>
            <person name="de Groot N.N."/>
        </authorList>
    </citation>
    <scope>NUCLEOTIDE SEQUENCE [LARGE SCALE GENOMIC DNA]</scope>
    <source>
        <strain evidence="1 2">CPCC 201354</strain>
    </source>
</reference>
<evidence type="ECO:0000313" key="2">
    <source>
        <dbReference type="Proteomes" id="UP000198923"/>
    </source>
</evidence>
<dbReference type="InterPro" id="IPR036388">
    <property type="entry name" value="WH-like_DNA-bd_sf"/>
</dbReference>
<dbReference type="AlphaFoldDB" id="A0A1G8A3Y9"/>